<dbReference type="AlphaFoldDB" id="A0AAD1XAZ4"/>
<keyword evidence="7" id="KW-1185">Reference proteome</keyword>
<dbReference type="EMBL" id="CAMPGE010008712">
    <property type="protein sequence ID" value="CAI2367600.1"/>
    <property type="molecule type" value="Genomic_DNA"/>
</dbReference>
<dbReference type="Gene3D" id="3.10.129.10">
    <property type="entry name" value="Hotdog Thioesterase"/>
    <property type="match status" value="2"/>
</dbReference>
<dbReference type="CDD" id="cd03442">
    <property type="entry name" value="BFIT_BACH"/>
    <property type="match status" value="1"/>
</dbReference>
<dbReference type="PROSITE" id="PS51770">
    <property type="entry name" value="HOTDOG_ACOT"/>
    <property type="match status" value="2"/>
</dbReference>
<reference evidence="6" key="1">
    <citation type="submission" date="2023-07" db="EMBL/GenBank/DDBJ databases">
        <authorList>
            <consortium name="AG Swart"/>
            <person name="Singh M."/>
            <person name="Singh A."/>
            <person name="Seah K."/>
            <person name="Emmerich C."/>
        </authorList>
    </citation>
    <scope>NUCLEOTIDE SEQUENCE</scope>
    <source>
        <strain evidence="6">DP1</strain>
    </source>
</reference>
<dbReference type="InterPro" id="IPR033120">
    <property type="entry name" value="HOTDOG_ACOT"/>
</dbReference>
<dbReference type="GO" id="GO:0047617">
    <property type="term" value="F:fatty acyl-CoA hydrolase activity"/>
    <property type="evidence" value="ECO:0007669"/>
    <property type="project" value="TreeGrafter"/>
</dbReference>
<keyword evidence="3" id="KW-0378">Hydrolase</keyword>
<evidence type="ECO:0000259" key="5">
    <source>
        <dbReference type="PROSITE" id="PS51770"/>
    </source>
</evidence>
<dbReference type="PANTHER" id="PTHR12655">
    <property type="entry name" value="ACYL-COA THIOESTERASE"/>
    <property type="match status" value="1"/>
</dbReference>
<dbReference type="InterPro" id="IPR029069">
    <property type="entry name" value="HotDog_dom_sf"/>
</dbReference>
<dbReference type="PANTHER" id="PTHR12655:SF0">
    <property type="entry name" value="ACYL-COENZYME A THIOESTERASE 9, MITOCHONDRIAL"/>
    <property type="match status" value="1"/>
</dbReference>
<proteinExistence type="inferred from homology"/>
<keyword evidence="2" id="KW-0677">Repeat</keyword>
<feature type="domain" description="HotDog ACOT-type" evidence="5">
    <location>
        <begin position="149"/>
        <end position="279"/>
    </location>
</feature>
<evidence type="ECO:0000313" key="6">
    <source>
        <dbReference type="EMBL" id="CAI2367600.1"/>
    </source>
</evidence>
<evidence type="ECO:0000256" key="4">
    <source>
        <dbReference type="ARBA" id="ARBA00022946"/>
    </source>
</evidence>
<gene>
    <name evidence="6" type="ORF">ECRASSUSDP1_LOCUS8888</name>
</gene>
<evidence type="ECO:0000256" key="3">
    <source>
        <dbReference type="ARBA" id="ARBA00022801"/>
    </source>
</evidence>
<sequence length="490" mass="56291">MHSVFSKRILTTKSGAFAQRKLMTSRLIMNPSMFFHQASSAGFRSYNCALNPVMKRIPPFGIKQLFRTPARGYVSDLAEAHEMYGLFRKGQNIGYLSTLMEDPSDAKLVTKENYKDELNFYHGIPELAENIFDKLVQIKVSSCSKVPFNSPTGTWLQVIYPFAENQRLADKYRKFADGHLLVGKLLEEIDALCAESAYRFIRGNSNDLSKVSKVTAAVDQVEFKTPLLVDENLKINTYVIYCGSSTIYTKADIYSQEKGSDKWKYKGHTIFIMAARKGDKAYKLPKMVFEGEEYPDVAKPREALGEELKNYIINLNTDLFKQPPNRRESEHIYELFKKQKFGNPKEYKTVSDTVLSHNTLMQPQETNTYGKIFGGYLMNRAAESAVMNVKKFTEEVNPEILYIDTIKFIKPVEVGHIMQFISRITYTTGNMMRVAVSALDITEKNKEGDLTNEFHFVFKLKGQYNIYPGTYYDSLLYLEGKRRTEYLLNF</sequence>
<evidence type="ECO:0000256" key="2">
    <source>
        <dbReference type="ARBA" id="ARBA00022737"/>
    </source>
</evidence>
<evidence type="ECO:0000313" key="7">
    <source>
        <dbReference type="Proteomes" id="UP001295684"/>
    </source>
</evidence>
<comment type="similarity">
    <text evidence="1">Belongs to the acyl coenzyme A hydrolase family.</text>
</comment>
<dbReference type="Proteomes" id="UP001295684">
    <property type="component" value="Unassembled WGS sequence"/>
</dbReference>
<organism evidence="6 7">
    <name type="scientific">Euplotes crassus</name>
    <dbReference type="NCBI Taxonomy" id="5936"/>
    <lineage>
        <taxon>Eukaryota</taxon>
        <taxon>Sar</taxon>
        <taxon>Alveolata</taxon>
        <taxon>Ciliophora</taxon>
        <taxon>Intramacronucleata</taxon>
        <taxon>Spirotrichea</taxon>
        <taxon>Hypotrichia</taxon>
        <taxon>Euplotida</taxon>
        <taxon>Euplotidae</taxon>
        <taxon>Moneuplotes</taxon>
    </lineage>
</organism>
<accession>A0AAD1XAZ4</accession>
<dbReference type="GO" id="GO:0006637">
    <property type="term" value="P:acyl-CoA metabolic process"/>
    <property type="evidence" value="ECO:0007669"/>
    <property type="project" value="TreeGrafter"/>
</dbReference>
<name>A0AAD1XAZ4_EUPCR</name>
<feature type="domain" description="HotDog ACOT-type" evidence="5">
    <location>
        <begin position="351"/>
        <end position="464"/>
    </location>
</feature>
<keyword evidence="4" id="KW-0809">Transit peptide</keyword>
<protein>
    <recommendedName>
        <fullName evidence="5">HotDog ACOT-type domain-containing protein</fullName>
    </recommendedName>
</protein>
<evidence type="ECO:0000256" key="1">
    <source>
        <dbReference type="ARBA" id="ARBA00010458"/>
    </source>
</evidence>
<comment type="caution">
    <text evidence="6">The sequence shown here is derived from an EMBL/GenBank/DDBJ whole genome shotgun (WGS) entry which is preliminary data.</text>
</comment>
<dbReference type="SUPFAM" id="SSF54637">
    <property type="entry name" value="Thioesterase/thiol ester dehydrase-isomerase"/>
    <property type="match status" value="2"/>
</dbReference>